<dbReference type="GO" id="GO:0005634">
    <property type="term" value="C:nucleus"/>
    <property type="evidence" value="ECO:0007669"/>
    <property type="project" value="TreeGrafter"/>
</dbReference>
<dbReference type="Gene3D" id="3.40.30.10">
    <property type="entry name" value="Glutaredoxin"/>
    <property type="match status" value="1"/>
</dbReference>
<dbReference type="CDD" id="cd02958">
    <property type="entry name" value="UAS"/>
    <property type="match status" value="1"/>
</dbReference>
<sequence>MALQAARQKGVWLLVNVQEASEFACAVLNRDIWSAETVREVYHDSADGARIRGYYGLTSFPAIFIVDPRTGEEVSGRLKASEPVSFLDSLTSFLDQNPTFEARDRVIRSRASKILALHLRVLRDVPGTAGYAGRLRKTAKHQRINGDF</sequence>
<dbReference type="GO" id="GO:0043161">
    <property type="term" value="P:proteasome-mediated ubiquitin-dependent protein catabolic process"/>
    <property type="evidence" value="ECO:0007669"/>
    <property type="project" value="TreeGrafter"/>
</dbReference>
<dbReference type="AlphaFoldDB" id="A0A183CJ98"/>
<dbReference type="SMART" id="SM00594">
    <property type="entry name" value="UAS"/>
    <property type="match status" value="1"/>
</dbReference>
<reference evidence="2" key="1">
    <citation type="submission" date="2013-12" db="EMBL/GenBank/DDBJ databases">
        <authorList>
            <person name="Aslett M."/>
        </authorList>
    </citation>
    <scope>NUCLEOTIDE SEQUENCE [LARGE SCALE GENOMIC DNA]</scope>
    <source>
        <strain evidence="2">Lindley</strain>
    </source>
</reference>
<reference evidence="2" key="2">
    <citation type="submission" date="2014-05" db="EMBL/GenBank/DDBJ databases">
        <title>The genome and life-stage specific transcriptomes of Globodera pallida elucidate key aspects of plant parasitism by a cyst nematode.</title>
        <authorList>
            <person name="Cotton J.A."/>
            <person name="Lilley C.J."/>
            <person name="Jones L.M."/>
            <person name="Kikuchi T."/>
            <person name="Reid A.J."/>
            <person name="Thorpe P."/>
            <person name="Tsai I.J."/>
            <person name="Beasley H."/>
            <person name="Blok V."/>
            <person name="Cock P.J.A."/>
            <person name="Van den Akker S.E."/>
            <person name="Holroyd N."/>
            <person name="Hunt M."/>
            <person name="Mantelin S."/>
            <person name="Naghra H."/>
            <person name="Pain A."/>
            <person name="Palomares-Rius J.E."/>
            <person name="Zarowiecki M."/>
            <person name="Berriman M."/>
            <person name="Jones J.T."/>
            <person name="Urwin P.E."/>
        </authorList>
    </citation>
    <scope>NUCLEOTIDE SEQUENCE [LARGE SCALE GENOMIC DNA]</scope>
    <source>
        <strain evidence="2">Lindley</strain>
    </source>
</reference>
<dbReference type="Pfam" id="PF13899">
    <property type="entry name" value="Thioredoxin_7"/>
    <property type="match status" value="1"/>
</dbReference>
<dbReference type="SUPFAM" id="SSF52833">
    <property type="entry name" value="Thioredoxin-like"/>
    <property type="match status" value="1"/>
</dbReference>
<dbReference type="GO" id="GO:0043130">
    <property type="term" value="F:ubiquitin binding"/>
    <property type="evidence" value="ECO:0007669"/>
    <property type="project" value="TreeGrafter"/>
</dbReference>
<dbReference type="InterPro" id="IPR050730">
    <property type="entry name" value="UBX_domain-protein"/>
</dbReference>
<keyword evidence="2" id="KW-1185">Reference proteome</keyword>
<dbReference type="InterPro" id="IPR006577">
    <property type="entry name" value="UAS"/>
</dbReference>
<dbReference type="PANTHER" id="PTHR23322">
    <property type="entry name" value="FAS-ASSOCIATED PROTEIN"/>
    <property type="match status" value="1"/>
</dbReference>
<protein>
    <submittedName>
        <fullName evidence="3">UAS domain-containing protein</fullName>
    </submittedName>
</protein>
<dbReference type="Proteomes" id="UP000050741">
    <property type="component" value="Unassembled WGS sequence"/>
</dbReference>
<evidence type="ECO:0000313" key="3">
    <source>
        <dbReference type="WBParaSite" id="GPLIN_001295400"/>
    </source>
</evidence>
<accession>A0A183CJ98</accession>
<dbReference type="PANTHER" id="PTHR23322:SF6">
    <property type="entry name" value="UBX DOMAIN-CONTAINING PROTEIN 7"/>
    <property type="match status" value="1"/>
</dbReference>
<proteinExistence type="predicted"/>
<organism evidence="2 3">
    <name type="scientific">Globodera pallida</name>
    <name type="common">Potato cyst nematode worm</name>
    <name type="synonym">Heterodera pallida</name>
    <dbReference type="NCBI Taxonomy" id="36090"/>
    <lineage>
        <taxon>Eukaryota</taxon>
        <taxon>Metazoa</taxon>
        <taxon>Ecdysozoa</taxon>
        <taxon>Nematoda</taxon>
        <taxon>Chromadorea</taxon>
        <taxon>Rhabditida</taxon>
        <taxon>Tylenchina</taxon>
        <taxon>Tylenchomorpha</taxon>
        <taxon>Tylenchoidea</taxon>
        <taxon>Heteroderidae</taxon>
        <taxon>Heteroderinae</taxon>
        <taxon>Globodera</taxon>
    </lineage>
</organism>
<evidence type="ECO:0000259" key="1">
    <source>
        <dbReference type="SMART" id="SM00594"/>
    </source>
</evidence>
<evidence type="ECO:0000313" key="2">
    <source>
        <dbReference type="Proteomes" id="UP000050741"/>
    </source>
</evidence>
<reference evidence="3" key="3">
    <citation type="submission" date="2016-06" db="UniProtKB">
        <authorList>
            <consortium name="WormBaseParasite"/>
        </authorList>
    </citation>
    <scope>IDENTIFICATION</scope>
</reference>
<feature type="domain" description="UAS" evidence="1">
    <location>
        <begin position="2"/>
        <end position="95"/>
    </location>
</feature>
<dbReference type="InterPro" id="IPR036249">
    <property type="entry name" value="Thioredoxin-like_sf"/>
</dbReference>
<name>A0A183CJ98_GLOPA</name>
<dbReference type="WBParaSite" id="GPLIN_001295400">
    <property type="protein sequence ID" value="GPLIN_001295400"/>
    <property type="gene ID" value="GPLIN_001295400"/>
</dbReference>